<dbReference type="GO" id="GO:0005829">
    <property type="term" value="C:cytosol"/>
    <property type="evidence" value="ECO:0007669"/>
    <property type="project" value="TreeGrafter"/>
</dbReference>
<protein>
    <recommendedName>
        <fullName evidence="3 9">Phosphoglycerate kinase</fullName>
        <ecNumber evidence="3 9">2.7.2.3</ecNumber>
    </recommendedName>
</protein>
<dbReference type="GO" id="GO:0043531">
    <property type="term" value="F:ADP binding"/>
    <property type="evidence" value="ECO:0007669"/>
    <property type="project" value="TreeGrafter"/>
</dbReference>
<evidence type="ECO:0000256" key="4">
    <source>
        <dbReference type="ARBA" id="ARBA00022679"/>
    </source>
</evidence>
<keyword evidence="7" id="KW-0067">ATP-binding</keyword>
<evidence type="ECO:0000256" key="10">
    <source>
        <dbReference type="RuleBase" id="RU000696"/>
    </source>
</evidence>
<accession>R7W7A4</accession>
<dbReference type="EnsemblPlants" id="EMT17446">
    <property type="protein sequence ID" value="EMT17446"/>
    <property type="gene ID" value="F775_00120"/>
</dbReference>
<dbReference type="GO" id="GO:0006096">
    <property type="term" value="P:glycolytic process"/>
    <property type="evidence" value="ECO:0007669"/>
    <property type="project" value="InterPro"/>
</dbReference>
<dbReference type="PANTHER" id="PTHR11406:SF27">
    <property type="entry name" value="PHOSPHOGLYCERATE KINASE 3, CYTOSOLIC"/>
    <property type="match status" value="1"/>
</dbReference>
<keyword evidence="4 9" id="KW-0808">Transferase</keyword>
<evidence type="ECO:0000256" key="3">
    <source>
        <dbReference type="ARBA" id="ARBA00013061"/>
    </source>
</evidence>
<dbReference type="Pfam" id="PF00162">
    <property type="entry name" value="PGK"/>
    <property type="match status" value="1"/>
</dbReference>
<comment type="similarity">
    <text evidence="2 9">Belongs to the phosphoglycerate kinase family.</text>
</comment>
<evidence type="ECO:0000313" key="11">
    <source>
        <dbReference type="EnsemblPlants" id="EMT17446"/>
    </source>
</evidence>
<dbReference type="Gene3D" id="3.40.50.1260">
    <property type="entry name" value="Phosphoglycerate kinase, N-terminal domain"/>
    <property type="match status" value="1"/>
</dbReference>
<evidence type="ECO:0000256" key="9">
    <source>
        <dbReference type="RuleBase" id="RU000532"/>
    </source>
</evidence>
<dbReference type="InterPro" id="IPR036043">
    <property type="entry name" value="Phosphoglycerate_kinase_sf"/>
</dbReference>
<dbReference type="PRINTS" id="PR00477">
    <property type="entry name" value="PHGLYCKINASE"/>
</dbReference>
<evidence type="ECO:0000256" key="5">
    <source>
        <dbReference type="ARBA" id="ARBA00022741"/>
    </source>
</evidence>
<dbReference type="EC" id="2.7.2.3" evidence="3 9"/>
<dbReference type="AlphaFoldDB" id="R7W7A4"/>
<dbReference type="InterPro" id="IPR015824">
    <property type="entry name" value="Phosphoglycerate_kinase_N"/>
</dbReference>
<name>R7W7A4_AEGTA</name>
<dbReference type="GO" id="GO:0005524">
    <property type="term" value="F:ATP binding"/>
    <property type="evidence" value="ECO:0007669"/>
    <property type="project" value="UniProtKB-KW"/>
</dbReference>
<comment type="catalytic activity">
    <reaction evidence="9">
        <text>(2R)-3-phosphoglycerate + ATP = (2R)-3-phospho-glyceroyl phosphate + ADP</text>
        <dbReference type="Rhea" id="RHEA:14801"/>
        <dbReference type="ChEBI" id="CHEBI:30616"/>
        <dbReference type="ChEBI" id="CHEBI:57604"/>
        <dbReference type="ChEBI" id="CHEBI:58272"/>
        <dbReference type="ChEBI" id="CHEBI:456216"/>
        <dbReference type="EC" id="2.7.2.3"/>
    </reaction>
</comment>
<dbReference type="InterPro" id="IPR001576">
    <property type="entry name" value="Phosphoglycerate_kinase"/>
</dbReference>
<evidence type="ECO:0000256" key="2">
    <source>
        <dbReference type="ARBA" id="ARBA00008982"/>
    </source>
</evidence>
<keyword evidence="8" id="KW-0460">Magnesium</keyword>
<evidence type="ECO:0000256" key="7">
    <source>
        <dbReference type="ARBA" id="ARBA00022840"/>
    </source>
</evidence>
<reference evidence="11" key="1">
    <citation type="submission" date="2015-06" db="UniProtKB">
        <authorList>
            <consortium name="EnsemblPlants"/>
        </authorList>
    </citation>
    <scope>IDENTIFICATION</scope>
</reference>
<sequence>MADAAEAINRAATTTAAAVGATTTAAAAGPESTAPDMHQATGPPLSERYHAEAAQLREKFHAMDISRVAVDPTDRRWSSCQRSSARHQVPLHLLHCALPAPRSLPEALPAAVSQILLSTRLCFPCDVAGFTISTTMGVTSPRERVETMAIMLPFLPSLPRSANCGRKPWRRQRSRLSNFEFSVVENTHKIFTRIHELTFQWKKCDVQLALTRLISCLVNIRSSESGSSADYSDVYGIGFGAGEGETEGEMATKRSVGTLGDKDLRGKKVFLRADLNILLDDSQNITDDNCIRASVLSIKFLMAKGAKAILANHLAAESNSAAA</sequence>
<dbReference type="GO" id="GO:0004618">
    <property type="term" value="F:phosphoglycerate kinase activity"/>
    <property type="evidence" value="ECO:0007669"/>
    <property type="project" value="UniProtKB-EC"/>
</dbReference>
<evidence type="ECO:0000256" key="8">
    <source>
        <dbReference type="ARBA" id="ARBA00022842"/>
    </source>
</evidence>
<keyword evidence="5" id="KW-0547">Nucleotide-binding</keyword>
<dbReference type="SUPFAM" id="SSF53748">
    <property type="entry name" value="Phosphoglycerate kinase"/>
    <property type="match status" value="1"/>
</dbReference>
<organism evidence="11">
    <name type="scientific">Aegilops tauschii</name>
    <name type="common">Tausch's goatgrass</name>
    <name type="synonym">Aegilops squarrosa</name>
    <dbReference type="NCBI Taxonomy" id="37682"/>
    <lineage>
        <taxon>Eukaryota</taxon>
        <taxon>Viridiplantae</taxon>
        <taxon>Streptophyta</taxon>
        <taxon>Embryophyta</taxon>
        <taxon>Tracheophyta</taxon>
        <taxon>Spermatophyta</taxon>
        <taxon>Magnoliopsida</taxon>
        <taxon>Liliopsida</taxon>
        <taxon>Poales</taxon>
        <taxon>Poaceae</taxon>
        <taxon>BOP clade</taxon>
        <taxon>Pooideae</taxon>
        <taxon>Triticodae</taxon>
        <taxon>Triticeae</taxon>
        <taxon>Triticinae</taxon>
        <taxon>Aegilops</taxon>
    </lineage>
</organism>
<comment type="subunit">
    <text evidence="10">Monomer.</text>
</comment>
<proteinExistence type="inferred from homology"/>
<keyword evidence="6 9" id="KW-0418">Kinase</keyword>
<evidence type="ECO:0000256" key="1">
    <source>
        <dbReference type="ARBA" id="ARBA00001946"/>
    </source>
</evidence>
<comment type="cofactor">
    <cofactor evidence="1">
        <name>Mg(2+)</name>
        <dbReference type="ChEBI" id="CHEBI:18420"/>
    </cofactor>
</comment>
<dbReference type="GO" id="GO:0006094">
    <property type="term" value="P:gluconeogenesis"/>
    <property type="evidence" value="ECO:0007669"/>
    <property type="project" value="TreeGrafter"/>
</dbReference>
<dbReference type="PANTHER" id="PTHR11406">
    <property type="entry name" value="PHOSPHOGLYCERATE KINASE"/>
    <property type="match status" value="1"/>
</dbReference>
<evidence type="ECO:0000256" key="6">
    <source>
        <dbReference type="ARBA" id="ARBA00022777"/>
    </source>
</evidence>